<name>A0A0A9HN64_ARUDO</name>
<feature type="compositionally biased region" description="Low complexity" evidence="1">
    <location>
        <begin position="34"/>
        <end position="53"/>
    </location>
</feature>
<feature type="compositionally biased region" description="Low complexity" evidence="1">
    <location>
        <begin position="75"/>
        <end position="84"/>
    </location>
</feature>
<feature type="region of interest" description="Disordered" evidence="1">
    <location>
        <begin position="1"/>
        <end position="94"/>
    </location>
</feature>
<feature type="compositionally biased region" description="Basic residues" evidence="1">
    <location>
        <begin position="54"/>
        <end position="67"/>
    </location>
</feature>
<protein>
    <submittedName>
        <fullName evidence="2">Uncharacterized protein</fullName>
    </submittedName>
</protein>
<organism evidence="2">
    <name type="scientific">Arundo donax</name>
    <name type="common">Giant reed</name>
    <name type="synonym">Donax arundinaceus</name>
    <dbReference type="NCBI Taxonomy" id="35708"/>
    <lineage>
        <taxon>Eukaryota</taxon>
        <taxon>Viridiplantae</taxon>
        <taxon>Streptophyta</taxon>
        <taxon>Embryophyta</taxon>
        <taxon>Tracheophyta</taxon>
        <taxon>Spermatophyta</taxon>
        <taxon>Magnoliopsida</taxon>
        <taxon>Liliopsida</taxon>
        <taxon>Poales</taxon>
        <taxon>Poaceae</taxon>
        <taxon>PACMAD clade</taxon>
        <taxon>Arundinoideae</taxon>
        <taxon>Arundineae</taxon>
        <taxon>Arundo</taxon>
    </lineage>
</organism>
<reference evidence="2" key="2">
    <citation type="journal article" date="2015" name="Data Brief">
        <title>Shoot transcriptome of the giant reed, Arundo donax.</title>
        <authorList>
            <person name="Barrero R.A."/>
            <person name="Guerrero F.D."/>
            <person name="Moolhuijzen P."/>
            <person name="Goolsby J.A."/>
            <person name="Tidwell J."/>
            <person name="Bellgard S.E."/>
            <person name="Bellgard M.I."/>
        </authorList>
    </citation>
    <scope>NUCLEOTIDE SEQUENCE</scope>
    <source>
        <tissue evidence="2">Shoot tissue taken approximately 20 cm above the soil surface</tissue>
    </source>
</reference>
<feature type="compositionally biased region" description="Basic residues" evidence="1">
    <location>
        <begin position="15"/>
        <end position="33"/>
    </location>
</feature>
<dbReference type="AlphaFoldDB" id="A0A0A9HN64"/>
<reference evidence="2" key="1">
    <citation type="submission" date="2014-09" db="EMBL/GenBank/DDBJ databases">
        <authorList>
            <person name="Magalhaes I.L.F."/>
            <person name="Oliveira U."/>
            <person name="Santos F.R."/>
            <person name="Vidigal T.H.D.A."/>
            <person name="Brescovit A.D."/>
            <person name="Santos A.J."/>
        </authorList>
    </citation>
    <scope>NUCLEOTIDE SEQUENCE</scope>
    <source>
        <tissue evidence="2">Shoot tissue taken approximately 20 cm above the soil surface</tissue>
    </source>
</reference>
<evidence type="ECO:0000313" key="2">
    <source>
        <dbReference type="EMBL" id="JAE36336.1"/>
    </source>
</evidence>
<sequence length="112" mass="12973">MSILRRGRPTEARQRRSAGRRRPTAPRRPRSRSWRWSSSPRRGTGRRGSPCRARTPRPWRGTRRRTRGWPPAAPTTPGCRTPTQRRPPERARAPRCTRCCTLRTRAGSRSPP</sequence>
<accession>A0A0A9HN64</accession>
<proteinExistence type="predicted"/>
<evidence type="ECO:0000256" key="1">
    <source>
        <dbReference type="SAM" id="MobiDB-lite"/>
    </source>
</evidence>
<dbReference type="EMBL" id="GBRH01161560">
    <property type="protein sequence ID" value="JAE36336.1"/>
    <property type="molecule type" value="Transcribed_RNA"/>
</dbReference>